<evidence type="ECO:0000313" key="2">
    <source>
        <dbReference type="Proteomes" id="UP000308724"/>
    </source>
</evidence>
<evidence type="ECO:0008006" key="3">
    <source>
        <dbReference type="Google" id="ProtNLM"/>
    </source>
</evidence>
<evidence type="ECO:0000313" key="1">
    <source>
        <dbReference type="EMBL" id="TIA32560.1"/>
    </source>
</evidence>
<reference evidence="1 2" key="1">
    <citation type="submission" date="2018-10" db="EMBL/GenBank/DDBJ databases">
        <title>Fifty Aureobasidium pullulans genomes reveal a recombining polyextremotolerant generalist.</title>
        <authorList>
            <person name="Gostincar C."/>
            <person name="Turk M."/>
            <person name="Zajc J."/>
            <person name="Gunde-Cimerman N."/>
        </authorList>
    </citation>
    <scope>NUCLEOTIDE SEQUENCE [LARGE SCALE GENOMIC DNA]</scope>
    <source>
        <strain evidence="1 2">EXF-1645</strain>
    </source>
</reference>
<gene>
    <name evidence="1" type="ORF">D6C78_08158</name>
</gene>
<sequence>MYDLTKDMFDNESVAASSTGMMTPTSTVAGEAINVQKHEPTITILLTVSPHIKSKRFEIKLRQNMPFGKLVQILKAKFDPSFTEGFVLQMDVSPKKPGNVPSSGATISRIVFDSDTPACVRLAGFKNVGCVC</sequence>
<proteinExistence type="predicted"/>
<dbReference type="Proteomes" id="UP000308724">
    <property type="component" value="Unassembled WGS sequence"/>
</dbReference>
<accession>A0A4T0BE62</accession>
<organism evidence="1 2">
    <name type="scientific">Aureobasidium pullulans</name>
    <name type="common">Black yeast</name>
    <name type="synonym">Pullularia pullulans</name>
    <dbReference type="NCBI Taxonomy" id="5580"/>
    <lineage>
        <taxon>Eukaryota</taxon>
        <taxon>Fungi</taxon>
        <taxon>Dikarya</taxon>
        <taxon>Ascomycota</taxon>
        <taxon>Pezizomycotina</taxon>
        <taxon>Dothideomycetes</taxon>
        <taxon>Dothideomycetidae</taxon>
        <taxon>Dothideales</taxon>
        <taxon>Saccotheciaceae</taxon>
        <taxon>Aureobasidium</taxon>
    </lineage>
</organism>
<comment type="caution">
    <text evidence="1">The sequence shown here is derived from an EMBL/GenBank/DDBJ whole genome shotgun (WGS) entry which is preliminary data.</text>
</comment>
<dbReference type="AlphaFoldDB" id="A0A4T0BE62"/>
<protein>
    <recommendedName>
        <fullName evidence="3">Rad60/SUMO-like domain-containing protein</fullName>
    </recommendedName>
</protein>
<name>A0A4T0BE62_AURPU</name>
<dbReference type="EMBL" id="QZBZ01000233">
    <property type="protein sequence ID" value="TIA32560.1"/>
    <property type="molecule type" value="Genomic_DNA"/>
</dbReference>